<dbReference type="AlphaFoldDB" id="A0A4Z0L9U3"/>
<comment type="caution">
    <text evidence="1">The sequence shown here is derived from an EMBL/GenBank/DDBJ whole genome shotgun (WGS) entry which is preliminary data.</text>
</comment>
<reference evidence="1 2" key="1">
    <citation type="submission" date="2019-04" db="EMBL/GenBank/DDBJ databases">
        <title>Flavobacterium sp. strain DS2-A Genome sequencing and assembly.</title>
        <authorList>
            <person name="Kim I."/>
        </authorList>
    </citation>
    <scope>NUCLEOTIDE SEQUENCE [LARGE SCALE GENOMIC DNA]</scope>
    <source>
        <strain evidence="1 2">DS2-A</strain>
    </source>
</reference>
<dbReference type="InterPro" id="IPR016024">
    <property type="entry name" value="ARM-type_fold"/>
</dbReference>
<evidence type="ECO:0000313" key="1">
    <source>
        <dbReference type="EMBL" id="TGD58591.1"/>
    </source>
</evidence>
<dbReference type="Proteomes" id="UP000297407">
    <property type="component" value="Unassembled WGS sequence"/>
</dbReference>
<dbReference type="EMBL" id="SRLH01000003">
    <property type="protein sequence ID" value="TGD58591.1"/>
    <property type="molecule type" value="Genomic_DNA"/>
</dbReference>
<protein>
    <recommendedName>
        <fullName evidence="3">HEAT repeat domain-containing protein</fullName>
    </recommendedName>
</protein>
<dbReference type="SUPFAM" id="SSF48371">
    <property type="entry name" value="ARM repeat"/>
    <property type="match status" value="1"/>
</dbReference>
<dbReference type="RefSeq" id="WP_135525851.1">
    <property type="nucleotide sequence ID" value="NZ_SRLH01000003.1"/>
</dbReference>
<keyword evidence="2" id="KW-1185">Reference proteome</keyword>
<dbReference type="Gene3D" id="1.25.10.10">
    <property type="entry name" value="Leucine-rich Repeat Variant"/>
    <property type="match status" value="1"/>
</dbReference>
<accession>A0A4Z0L9U3</accession>
<sequence length="208" mass="23268">MSILEKLATSLGRRDEVPNQELARQIAQTEDKKAILELVENLQHKNKGIQSDCIKTLYEIAEVKPKLIAGFHPQLTALLESSNNRLQWGAMTALSAITDENPTVMYQALAKIIAVADSGSVVTNDHCVRILVKLCAVQEYAEDAFSLLNERLLKSPTNQLPMYAEMALPIIDNQNKTLFIATLISRLSDIEKESKRIRVEKVIKKANK</sequence>
<evidence type="ECO:0008006" key="3">
    <source>
        <dbReference type="Google" id="ProtNLM"/>
    </source>
</evidence>
<evidence type="ECO:0000313" key="2">
    <source>
        <dbReference type="Proteomes" id="UP000297407"/>
    </source>
</evidence>
<name>A0A4Z0L9U3_9FLAO</name>
<proteinExistence type="predicted"/>
<organism evidence="1 2">
    <name type="scientific">Flavobacterium humi</name>
    <dbReference type="NCBI Taxonomy" id="2562683"/>
    <lineage>
        <taxon>Bacteria</taxon>
        <taxon>Pseudomonadati</taxon>
        <taxon>Bacteroidota</taxon>
        <taxon>Flavobacteriia</taxon>
        <taxon>Flavobacteriales</taxon>
        <taxon>Flavobacteriaceae</taxon>
        <taxon>Flavobacterium</taxon>
    </lineage>
</organism>
<dbReference type="InterPro" id="IPR011989">
    <property type="entry name" value="ARM-like"/>
</dbReference>
<gene>
    <name evidence="1" type="ORF">E4635_06670</name>
</gene>
<dbReference type="OrthoDB" id="2733362at2"/>